<accession>A0AA44UAA5</accession>
<proteinExistence type="predicted"/>
<evidence type="ECO:0000256" key="1">
    <source>
        <dbReference type="SAM" id="MobiDB-lite"/>
    </source>
</evidence>
<dbReference type="AlphaFoldDB" id="A0AA44UAA5"/>
<dbReference type="Proteomes" id="UP000223296">
    <property type="component" value="Unassembled WGS sequence"/>
</dbReference>
<dbReference type="EMBL" id="AVBE01000002">
    <property type="protein sequence ID" value="PHJ36165.1"/>
    <property type="molecule type" value="Genomic_DNA"/>
</dbReference>
<gene>
    <name evidence="2" type="ORF">N776_05540</name>
</gene>
<feature type="region of interest" description="Disordered" evidence="1">
    <location>
        <begin position="41"/>
        <end position="64"/>
    </location>
</feature>
<comment type="caution">
    <text evidence="2">The sequence shown here is derived from an EMBL/GenBank/DDBJ whole genome shotgun (WGS) entry which is preliminary data.</text>
</comment>
<name>A0AA44UAA5_NEIGO</name>
<sequence length="64" mass="7525">MLRHPILRPTQQHIAVLPPLKPSQITPVFGKKRQIHIIFAAKPQQKRRHKHIPKTENMPDGMHR</sequence>
<organism evidence="2 3">
    <name type="scientific">Neisseria gonorrhoeae 3502</name>
    <dbReference type="NCBI Taxonomy" id="1193404"/>
    <lineage>
        <taxon>Bacteria</taxon>
        <taxon>Pseudomonadati</taxon>
        <taxon>Pseudomonadota</taxon>
        <taxon>Betaproteobacteria</taxon>
        <taxon>Neisseriales</taxon>
        <taxon>Neisseriaceae</taxon>
        <taxon>Neisseria</taxon>
    </lineage>
</organism>
<evidence type="ECO:0000313" key="2">
    <source>
        <dbReference type="EMBL" id="PHJ36165.1"/>
    </source>
</evidence>
<protein>
    <submittedName>
        <fullName evidence="2">Uncharacterized protein</fullName>
    </submittedName>
</protein>
<evidence type="ECO:0000313" key="3">
    <source>
        <dbReference type="Proteomes" id="UP000223296"/>
    </source>
</evidence>
<reference evidence="2 3" key="1">
    <citation type="submission" date="2013-08" db="EMBL/GenBank/DDBJ databases">
        <authorList>
            <person name="Trees D."/>
        </authorList>
    </citation>
    <scope>NUCLEOTIDE SEQUENCE [LARGE SCALE GENOMIC DNA]</scope>
    <source>
        <strain evidence="2 3">3502</strain>
    </source>
</reference>